<dbReference type="InterPro" id="IPR002469">
    <property type="entry name" value="Peptidase_S9B_N"/>
</dbReference>
<gene>
    <name evidence="5" type="ORF">ENJ89_08865</name>
</gene>
<feature type="domain" description="Dipeptidylpeptidase IV N-terminal" evidence="4">
    <location>
        <begin position="105"/>
        <end position="446"/>
    </location>
</feature>
<sequence>MFKRLLFLSLFVFTFSFLFAQQKSELSLDLIFNSPKFRGHLLSGVQWMPDGQAFVFTKYDRKARHTTLVRYDVATGRESEWIEIPQLKHPVSGEPLPFASYRIAPSGKRLLFKADAKRVWRRPDDGRFFLFDIATQNVRPVYSGKERIRHVKLSPDETMAGYVLEHNLFIKDFKHDRTIQITNDGSDVILNGMGDWVYEEEFSRADCWWWSPDGQKIAFYRFDQSRVPVFSWTEFDEKYGRVRSVHYPKAGEANSVVRIGVYDVNSGRTQWMDIGSNDDMYIPRIYFLKDNRHLLIERINRLQNKLDFLIADLETGRSRVLFSETDSCWVSVTDDIFFLNDGRRMLKTSEQDGFNHIYLYNLKTGAQKQLTSGKWEVTRVYGVDEKNGLVFFQANKGNIAERQLFRVRLDGTDLQQLTAKPGTHSANFSPDFKYYLHTFSNVETPPVLWLSDAGGQTVRLVQKTEIDALQEFPVAVPEFLSFVTSDGVEIKAMMTKPQDFDPGKKYPVLIYGYSGPASQLVRNSWGRTLSRYWYTLLTQKGYIIFTLDQRGTGGRGKAFKNLAYGDIGKYALRDHIEGVRFLRSLPYVDGNRIGIWGWSGGGYLTCLALTKGADYFKAGVAVAPVTDFRLYDDIWTERYMGMPQQNQAGYDSTSVLSYADRYRSGLLIVHGASDDNVHMQNTMQLIERFEIMDKPFQLMIYPGKNHSLLGGKGSVYPHLYHLITDFILKNL</sequence>
<evidence type="ECO:0000256" key="2">
    <source>
        <dbReference type="SAM" id="SignalP"/>
    </source>
</evidence>
<dbReference type="Pfam" id="PF00930">
    <property type="entry name" value="DPPIV_N"/>
    <property type="match status" value="1"/>
</dbReference>
<evidence type="ECO:0000256" key="1">
    <source>
        <dbReference type="SAM" id="Coils"/>
    </source>
</evidence>
<feature type="domain" description="Peptidase S9 prolyl oligopeptidase catalytic" evidence="3">
    <location>
        <begin position="535"/>
        <end position="731"/>
    </location>
</feature>
<dbReference type="PANTHER" id="PTHR11731">
    <property type="entry name" value="PROTEASE FAMILY S9B,C DIPEPTIDYL-PEPTIDASE IV-RELATED"/>
    <property type="match status" value="1"/>
</dbReference>
<dbReference type="Gene3D" id="2.140.10.30">
    <property type="entry name" value="Dipeptidylpeptidase IV, N-terminal domain"/>
    <property type="match status" value="1"/>
</dbReference>
<dbReference type="EMBL" id="DROD01000567">
    <property type="protein sequence ID" value="HHJ53289.1"/>
    <property type="molecule type" value="Genomic_DNA"/>
</dbReference>
<evidence type="ECO:0000313" key="5">
    <source>
        <dbReference type="EMBL" id="HHJ53289.1"/>
    </source>
</evidence>
<dbReference type="InterPro" id="IPR001375">
    <property type="entry name" value="Peptidase_S9_cat"/>
</dbReference>
<organism evidence="5">
    <name type="scientific">Caldithrix abyssi</name>
    <dbReference type="NCBI Taxonomy" id="187145"/>
    <lineage>
        <taxon>Bacteria</taxon>
        <taxon>Pseudomonadati</taxon>
        <taxon>Calditrichota</taxon>
        <taxon>Calditrichia</taxon>
        <taxon>Calditrichales</taxon>
        <taxon>Calditrichaceae</taxon>
        <taxon>Caldithrix</taxon>
    </lineage>
</organism>
<dbReference type="Pfam" id="PF00326">
    <property type="entry name" value="Peptidase_S9"/>
    <property type="match status" value="1"/>
</dbReference>
<keyword evidence="1" id="KW-0175">Coiled coil</keyword>
<dbReference type="PANTHER" id="PTHR11731:SF193">
    <property type="entry name" value="DIPEPTIDYL PEPTIDASE 9"/>
    <property type="match status" value="1"/>
</dbReference>
<comment type="caution">
    <text evidence="5">The sequence shown here is derived from an EMBL/GenBank/DDBJ whole genome shotgun (WGS) entry which is preliminary data.</text>
</comment>
<dbReference type="GO" id="GO:0006508">
    <property type="term" value="P:proteolysis"/>
    <property type="evidence" value="ECO:0007669"/>
    <property type="project" value="InterPro"/>
</dbReference>
<dbReference type="InterPro" id="IPR029058">
    <property type="entry name" value="AB_hydrolase_fold"/>
</dbReference>
<dbReference type="SUPFAM" id="SSF82171">
    <property type="entry name" value="DPP6 N-terminal domain-like"/>
    <property type="match status" value="1"/>
</dbReference>
<dbReference type="GO" id="GO:0008236">
    <property type="term" value="F:serine-type peptidase activity"/>
    <property type="evidence" value="ECO:0007669"/>
    <property type="project" value="InterPro"/>
</dbReference>
<feature type="coiled-coil region" evidence="1">
    <location>
        <begin position="292"/>
        <end position="319"/>
    </location>
</feature>
<feature type="chain" id="PRO_5030902060" evidence="2">
    <location>
        <begin position="21"/>
        <end position="731"/>
    </location>
</feature>
<evidence type="ECO:0000259" key="4">
    <source>
        <dbReference type="Pfam" id="PF00930"/>
    </source>
</evidence>
<protein>
    <submittedName>
        <fullName evidence="5">S9 family peptidase</fullName>
    </submittedName>
</protein>
<name>A0A7V5UFH6_CALAY</name>
<dbReference type="AlphaFoldDB" id="A0A7V5UFH6"/>
<reference evidence="5" key="1">
    <citation type="journal article" date="2020" name="mSystems">
        <title>Genome- and Community-Level Interaction Insights into Carbon Utilization and Element Cycling Functions of Hydrothermarchaeota in Hydrothermal Sediment.</title>
        <authorList>
            <person name="Zhou Z."/>
            <person name="Liu Y."/>
            <person name="Xu W."/>
            <person name="Pan J."/>
            <person name="Luo Z.H."/>
            <person name="Li M."/>
        </authorList>
    </citation>
    <scope>NUCLEOTIDE SEQUENCE [LARGE SCALE GENOMIC DNA]</scope>
    <source>
        <strain evidence="5">HyVt-527</strain>
    </source>
</reference>
<dbReference type="InterPro" id="IPR050278">
    <property type="entry name" value="Serine_Prot_S9B/DPPIV"/>
</dbReference>
<feature type="signal peptide" evidence="2">
    <location>
        <begin position="1"/>
        <end position="20"/>
    </location>
</feature>
<keyword evidence="2" id="KW-0732">Signal</keyword>
<accession>A0A7V5UFH6</accession>
<dbReference type="Gene3D" id="3.40.50.1820">
    <property type="entry name" value="alpha/beta hydrolase"/>
    <property type="match status" value="1"/>
</dbReference>
<proteinExistence type="predicted"/>
<evidence type="ECO:0000259" key="3">
    <source>
        <dbReference type="Pfam" id="PF00326"/>
    </source>
</evidence>
<dbReference type="SUPFAM" id="SSF53474">
    <property type="entry name" value="alpha/beta-Hydrolases"/>
    <property type="match status" value="1"/>
</dbReference>
<dbReference type="Proteomes" id="UP000886124">
    <property type="component" value="Unassembled WGS sequence"/>
</dbReference>
<dbReference type="GO" id="GO:0008239">
    <property type="term" value="F:dipeptidyl-peptidase activity"/>
    <property type="evidence" value="ECO:0007669"/>
    <property type="project" value="TreeGrafter"/>
</dbReference>